<dbReference type="Proteomes" id="UP000288929">
    <property type="component" value="Chromosome"/>
</dbReference>
<protein>
    <submittedName>
        <fullName evidence="1">Ornithine cyclodeaminase</fullName>
    </submittedName>
</protein>
<name>A0A410W720_9CORY</name>
<keyword evidence="2" id="KW-1185">Reference proteome</keyword>
<dbReference type="InterPro" id="IPR036291">
    <property type="entry name" value="NAD(P)-bd_dom_sf"/>
</dbReference>
<dbReference type="Gene3D" id="3.40.50.720">
    <property type="entry name" value="NAD(P)-binding Rossmann-like Domain"/>
    <property type="match status" value="1"/>
</dbReference>
<proteinExistence type="predicted"/>
<dbReference type="OrthoDB" id="4311033at2"/>
<reference evidence="1 2" key="1">
    <citation type="submission" date="2019-01" db="EMBL/GenBank/DDBJ databases">
        <authorList>
            <person name="Ruckert C."/>
            <person name="Busche T."/>
            <person name="Kalinowski J."/>
        </authorList>
    </citation>
    <scope>NUCLEOTIDE SEQUENCE [LARGE SCALE GENOMIC DNA]</scope>
    <source>
        <strain evidence="1 2">136/3</strain>
    </source>
</reference>
<evidence type="ECO:0000313" key="2">
    <source>
        <dbReference type="Proteomes" id="UP000288929"/>
    </source>
</evidence>
<dbReference type="EMBL" id="CP035299">
    <property type="protein sequence ID" value="QAU51839.1"/>
    <property type="molecule type" value="Genomic_DNA"/>
</dbReference>
<evidence type="ECO:0000313" key="1">
    <source>
        <dbReference type="EMBL" id="QAU51839.1"/>
    </source>
</evidence>
<dbReference type="KEGG" id="cpeg:CPELA_02780"/>
<dbReference type="PANTHER" id="PTHR13812">
    <property type="entry name" value="KETIMINE REDUCTASE MU-CRYSTALLIN"/>
    <property type="match status" value="1"/>
</dbReference>
<sequence>MKIFNYAEVLETISPARALSLLTSALTSGVEPAEDPARSITAVPAGQILSMPAAIPGWAGVKIIGLAPGNTDLPRIDGTYVLFDGQTLQLQAMIDGVAITNIRTPAVSALAASKLLAPGAVDKLVVFGTGPQGVGHARALADLREVRECVLVGRDHTKAEAAVAELAQMGITARVGAQDDARDADVIVCATSAGSALFEAADVRDDVCVLAIGSHETDRREVPAELMGRSLVVVEDVATALREAGDVVMAIEDGALAESDLRTLKDLVLGEVEVDYTKPRVFKGTGMSWEDLAVAVGMMSKE</sequence>
<dbReference type="Pfam" id="PF02423">
    <property type="entry name" value="OCD_Mu_crystall"/>
    <property type="match status" value="1"/>
</dbReference>
<gene>
    <name evidence="1" type="ORF">CPELA_02780</name>
</gene>
<dbReference type="InterPro" id="IPR023401">
    <property type="entry name" value="ODC_N"/>
</dbReference>
<dbReference type="InterPro" id="IPR003462">
    <property type="entry name" value="ODC_Mu_crystall"/>
</dbReference>
<dbReference type="PIRSF" id="PIRSF001439">
    <property type="entry name" value="CryM"/>
    <property type="match status" value="1"/>
</dbReference>
<dbReference type="PANTHER" id="PTHR13812:SF19">
    <property type="entry name" value="KETIMINE REDUCTASE MU-CRYSTALLIN"/>
    <property type="match status" value="1"/>
</dbReference>
<dbReference type="RefSeq" id="WP_128889361.1">
    <property type="nucleotide sequence ID" value="NZ_BMCX01000001.1"/>
</dbReference>
<dbReference type="Gene3D" id="3.30.1780.10">
    <property type="entry name" value="ornithine cyclodeaminase, domain 1"/>
    <property type="match status" value="1"/>
</dbReference>
<dbReference type="GO" id="GO:0005737">
    <property type="term" value="C:cytoplasm"/>
    <property type="evidence" value="ECO:0007669"/>
    <property type="project" value="TreeGrafter"/>
</dbReference>
<dbReference type="AlphaFoldDB" id="A0A410W720"/>
<dbReference type="SUPFAM" id="SSF51735">
    <property type="entry name" value="NAD(P)-binding Rossmann-fold domains"/>
    <property type="match status" value="1"/>
</dbReference>
<accession>A0A410W720</accession>
<organism evidence="1 2">
    <name type="scientific">Corynebacterium pelargi</name>
    <dbReference type="NCBI Taxonomy" id="1471400"/>
    <lineage>
        <taxon>Bacteria</taxon>
        <taxon>Bacillati</taxon>
        <taxon>Actinomycetota</taxon>
        <taxon>Actinomycetes</taxon>
        <taxon>Mycobacteriales</taxon>
        <taxon>Corynebacteriaceae</taxon>
        <taxon>Corynebacterium</taxon>
    </lineage>
</organism>